<keyword evidence="11" id="KW-0333">Golgi apparatus</keyword>
<protein>
    <recommendedName>
        <fullName evidence="11">Fucosyltransferase</fullName>
        <ecNumber evidence="11">2.4.1.-</ecNumber>
    </recommendedName>
</protein>
<evidence type="ECO:0000256" key="11">
    <source>
        <dbReference type="RuleBase" id="RU003832"/>
    </source>
</evidence>
<dbReference type="Proteomes" id="UP000007875">
    <property type="component" value="Unassembled WGS sequence"/>
</dbReference>
<dbReference type="GeneTree" id="ENSGT00940000159014"/>
<sequence length="366" mass="43028">MLHCKLGIFKPRTLLWICLVGVTVSVYIAIQQDQLFSSIRKTHIDFRGDRGNTLKPSLHLHRLNRTRQILIWNMPNNIYAPTTLDEKCGSCTITRNRKLAPESDAIVIHYRKIDSLPDPKTRRMNQLYVWLCRESAWTTKYKYKLDLKKYDGYFNSTMTFKLSSEFSQPYIEVLHRKLPNLDFDFVQLLQNNVAEIISQKRYLVAWVVSNCVDTYGARRRFSLVHDLIQAGLHVQRFGRCFPETNFPSSTDDASFIFLSKYKFYLAFENAFHCKDYITEKFWRSGLYSGVVPIVWGPSKENIGRIAPKHSYIHVEDFPTLKALVTYLNYLNKNDTAYAEYFDWRKDLKNKIQENRYSTSLFARDAV</sequence>
<reference evidence="14" key="3">
    <citation type="submission" date="2025-09" db="UniProtKB">
        <authorList>
            <consortium name="Ensembl"/>
        </authorList>
    </citation>
    <scope>IDENTIFICATION</scope>
</reference>
<dbReference type="STRING" id="51511.ENSCSAVP00000006668"/>
<dbReference type="InParanoid" id="H2YMW6"/>
<dbReference type="HOGENOM" id="CLU_032075_2_0_1"/>
<keyword evidence="9 11" id="KW-0472">Membrane</keyword>
<evidence type="ECO:0000256" key="6">
    <source>
        <dbReference type="ARBA" id="ARBA00022692"/>
    </source>
</evidence>
<evidence type="ECO:0000313" key="14">
    <source>
        <dbReference type="Ensembl" id="ENSCSAVP00000006668.1"/>
    </source>
</evidence>
<dbReference type="OMA" id="YVWLCRE"/>
<keyword evidence="6 11" id="KW-0812">Transmembrane</keyword>
<comment type="pathway">
    <text evidence="2">Protein modification; protein glycosylation.</text>
</comment>
<feature type="transmembrane region" description="Helical" evidence="11">
    <location>
        <begin position="12"/>
        <end position="30"/>
    </location>
</feature>
<dbReference type="Ensembl" id="ENSCSAVT00000006754.1">
    <property type="protein sequence ID" value="ENSCSAVP00000006668.1"/>
    <property type="gene ID" value="ENSCSAVG00000003998.1"/>
</dbReference>
<evidence type="ECO:0000256" key="3">
    <source>
        <dbReference type="ARBA" id="ARBA00008919"/>
    </source>
</evidence>
<keyword evidence="4 11" id="KW-0328">Glycosyltransferase</keyword>
<keyword evidence="8 11" id="KW-1133">Transmembrane helix</keyword>
<organism evidence="14 15">
    <name type="scientific">Ciona savignyi</name>
    <name type="common">Pacific transparent sea squirt</name>
    <dbReference type="NCBI Taxonomy" id="51511"/>
    <lineage>
        <taxon>Eukaryota</taxon>
        <taxon>Metazoa</taxon>
        <taxon>Chordata</taxon>
        <taxon>Tunicata</taxon>
        <taxon>Ascidiacea</taxon>
        <taxon>Phlebobranchia</taxon>
        <taxon>Cionidae</taxon>
        <taxon>Ciona</taxon>
    </lineage>
</organism>
<evidence type="ECO:0000256" key="5">
    <source>
        <dbReference type="ARBA" id="ARBA00022679"/>
    </source>
</evidence>
<reference evidence="15" key="1">
    <citation type="submission" date="2003-08" db="EMBL/GenBank/DDBJ databases">
        <authorList>
            <person name="Birren B."/>
            <person name="Nusbaum C."/>
            <person name="Abebe A."/>
            <person name="Abouelleil A."/>
            <person name="Adekoya E."/>
            <person name="Ait-zahra M."/>
            <person name="Allen N."/>
            <person name="Allen T."/>
            <person name="An P."/>
            <person name="Anderson M."/>
            <person name="Anderson S."/>
            <person name="Arachchi H."/>
            <person name="Armbruster J."/>
            <person name="Bachantsang P."/>
            <person name="Baldwin J."/>
            <person name="Barry A."/>
            <person name="Bayul T."/>
            <person name="Blitshsteyn B."/>
            <person name="Bloom T."/>
            <person name="Blye J."/>
            <person name="Boguslavskiy L."/>
            <person name="Borowsky M."/>
            <person name="Boukhgalter B."/>
            <person name="Brunache A."/>
            <person name="Butler J."/>
            <person name="Calixte N."/>
            <person name="Calvo S."/>
            <person name="Camarata J."/>
            <person name="Campo K."/>
            <person name="Chang J."/>
            <person name="Cheshatsang Y."/>
            <person name="Citroen M."/>
            <person name="Collymore A."/>
            <person name="Considine T."/>
            <person name="Cook A."/>
            <person name="Cooke P."/>
            <person name="Corum B."/>
            <person name="Cuomo C."/>
            <person name="David R."/>
            <person name="Dawoe T."/>
            <person name="Degray S."/>
            <person name="Dodge S."/>
            <person name="Dooley K."/>
            <person name="Dorje P."/>
            <person name="Dorjee K."/>
            <person name="Dorris L."/>
            <person name="Duffey N."/>
            <person name="Dupes A."/>
            <person name="Elkins T."/>
            <person name="Engels R."/>
            <person name="Erickson J."/>
            <person name="Farina A."/>
            <person name="Faro S."/>
            <person name="Ferreira P."/>
            <person name="Fischer H."/>
            <person name="Fitzgerald M."/>
            <person name="Foley K."/>
            <person name="Gage D."/>
            <person name="Galagan J."/>
            <person name="Gearin G."/>
            <person name="Gnerre S."/>
            <person name="Gnirke A."/>
            <person name="Goyette A."/>
            <person name="Graham J."/>
            <person name="Grandbois E."/>
            <person name="Gyaltsen K."/>
            <person name="Hafez N."/>
            <person name="Hagopian D."/>
            <person name="Hagos B."/>
            <person name="Hall J."/>
            <person name="Hatcher B."/>
            <person name="Heller A."/>
            <person name="Higgins H."/>
            <person name="Honan T."/>
            <person name="Horn A."/>
            <person name="Houde N."/>
            <person name="Hughes L."/>
            <person name="Hulme W."/>
            <person name="Husby E."/>
            <person name="Iliev I."/>
            <person name="Jaffe D."/>
            <person name="Jones C."/>
            <person name="Kamal M."/>
            <person name="Kamat A."/>
            <person name="Kamvysselis M."/>
            <person name="Karlsson E."/>
            <person name="Kells C."/>
            <person name="Kieu A."/>
            <person name="Kisner P."/>
            <person name="Kodira C."/>
            <person name="Kulbokas E."/>
            <person name="Labutti K."/>
            <person name="Lama D."/>
            <person name="Landers T."/>
            <person name="Leger J."/>
            <person name="Levine S."/>
            <person name="Lewis D."/>
            <person name="Lewis T."/>
            <person name="Lindblad-toh K."/>
            <person name="Liu X."/>
            <person name="Lokyitsang T."/>
            <person name="Lokyitsang Y."/>
            <person name="Lucien O."/>
            <person name="Lui A."/>
            <person name="Ma L.J."/>
            <person name="Mabbitt R."/>
            <person name="Macdonald J."/>
            <person name="Maclean C."/>
            <person name="Major J."/>
            <person name="Manning J."/>
            <person name="Marabella R."/>
            <person name="Maru K."/>
            <person name="Matthews C."/>
            <person name="Mauceli E."/>
            <person name="Mccarthy M."/>
            <person name="Mcdonough S."/>
            <person name="Mcghee T."/>
            <person name="Meldrim J."/>
            <person name="Meneus L."/>
            <person name="Mesirov J."/>
            <person name="Mihalev A."/>
            <person name="Mihova T."/>
            <person name="Mikkelsen T."/>
            <person name="Mlenga V."/>
            <person name="Moru K."/>
            <person name="Mozes J."/>
            <person name="Mulrain L."/>
            <person name="Munson G."/>
            <person name="Naylor J."/>
            <person name="Newes C."/>
            <person name="Nguyen C."/>
            <person name="Nguyen N."/>
            <person name="Nguyen T."/>
            <person name="Nicol R."/>
            <person name="Nielsen C."/>
            <person name="Nizzari M."/>
            <person name="Norbu C."/>
            <person name="Norbu N."/>
            <person name="O'donnell P."/>
            <person name="Okoawo O."/>
            <person name="O'leary S."/>
            <person name="Omotosho B."/>
            <person name="O'neill K."/>
            <person name="Osman S."/>
            <person name="Parker S."/>
            <person name="Perrin D."/>
            <person name="Phunkhang P."/>
            <person name="Piqani B."/>
            <person name="Purcell S."/>
            <person name="Rachupka T."/>
            <person name="Ramasamy U."/>
            <person name="Rameau R."/>
            <person name="Ray V."/>
            <person name="Raymond C."/>
            <person name="Retta R."/>
            <person name="Richardson S."/>
            <person name="Rise C."/>
            <person name="Rodriguez J."/>
            <person name="Rogers J."/>
            <person name="Rogov P."/>
            <person name="Rutman M."/>
            <person name="Schupbach R."/>
            <person name="Seaman C."/>
            <person name="Settipalli S."/>
            <person name="Sharpe T."/>
            <person name="Sheridan J."/>
            <person name="Sherpa N."/>
            <person name="Shi J."/>
            <person name="Smirnov S."/>
            <person name="Smith C."/>
            <person name="Sougnez C."/>
            <person name="Spencer B."/>
            <person name="Stalker J."/>
            <person name="Stange-thomann N."/>
            <person name="Stavropoulos S."/>
            <person name="Stetson K."/>
            <person name="Stone C."/>
            <person name="Stone S."/>
            <person name="Stubbs M."/>
            <person name="Talamas J."/>
            <person name="Tchuinga P."/>
            <person name="Tenzing P."/>
            <person name="Tesfaye S."/>
            <person name="Theodore J."/>
            <person name="Thoulutsang Y."/>
            <person name="Topham K."/>
            <person name="Towey S."/>
            <person name="Tsamla T."/>
            <person name="Tsomo N."/>
            <person name="Vallee D."/>
            <person name="Vassiliev H."/>
            <person name="Venkataraman V."/>
            <person name="Vinson J."/>
            <person name="Vo A."/>
            <person name="Wade C."/>
            <person name="Wang S."/>
            <person name="Wangchuk T."/>
            <person name="Wangdi T."/>
            <person name="Whittaker C."/>
            <person name="Wilkinson J."/>
            <person name="Wu Y."/>
            <person name="Wyman D."/>
            <person name="Yadav S."/>
            <person name="Yang S."/>
            <person name="Yang X."/>
            <person name="Yeager S."/>
            <person name="Yee E."/>
            <person name="Young G."/>
            <person name="Zainoun J."/>
            <person name="Zembeck L."/>
            <person name="Zimmer A."/>
            <person name="Zody M."/>
            <person name="Lander E."/>
        </authorList>
    </citation>
    <scope>NUCLEOTIDE SEQUENCE [LARGE SCALE GENOMIC DNA]</scope>
</reference>
<dbReference type="GO" id="GO:0046920">
    <property type="term" value="F:alpha-(1-&gt;3)-fucosyltransferase activity"/>
    <property type="evidence" value="ECO:0007669"/>
    <property type="project" value="TreeGrafter"/>
</dbReference>
<feature type="domain" description="Fucosyltransferase N-terminal" evidence="13">
    <location>
        <begin position="65"/>
        <end position="170"/>
    </location>
</feature>
<name>H2YMW6_CIOSA</name>
<dbReference type="InterPro" id="IPR001503">
    <property type="entry name" value="Glyco_trans_10"/>
</dbReference>
<evidence type="ECO:0000256" key="1">
    <source>
        <dbReference type="ARBA" id="ARBA00004167"/>
    </source>
</evidence>
<evidence type="ECO:0000256" key="4">
    <source>
        <dbReference type="ARBA" id="ARBA00022676"/>
    </source>
</evidence>
<evidence type="ECO:0000313" key="15">
    <source>
        <dbReference type="Proteomes" id="UP000007875"/>
    </source>
</evidence>
<proteinExistence type="inferred from homology"/>
<keyword evidence="7" id="KW-0735">Signal-anchor</keyword>
<evidence type="ECO:0000256" key="10">
    <source>
        <dbReference type="ARBA" id="ARBA00023180"/>
    </source>
</evidence>
<evidence type="ECO:0000259" key="13">
    <source>
        <dbReference type="Pfam" id="PF17039"/>
    </source>
</evidence>
<dbReference type="InterPro" id="IPR031481">
    <property type="entry name" value="Glyco_tran_10_N"/>
</dbReference>
<keyword evidence="10" id="KW-0325">Glycoprotein</keyword>
<evidence type="ECO:0000256" key="2">
    <source>
        <dbReference type="ARBA" id="ARBA00004922"/>
    </source>
</evidence>
<dbReference type="SUPFAM" id="SSF53756">
    <property type="entry name" value="UDP-Glycosyltransferase/glycogen phosphorylase"/>
    <property type="match status" value="1"/>
</dbReference>
<dbReference type="Pfam" id="PF17039">
    <property type="entry name" value="Glyco_tran_10_N"/>
    <property type="match status" value="1"/>
</dbReference>
<dbReference type="PANTHER" id="PTHR11929">
    <property type="entry name" value="ALPHA- 1,3 -FUCOSYLTRANSFERASE"/>
    <property type="match status" value="1"/>
</dbReference>
<dbReference type="UniPathway" id="UPA00378"/>
<feature type="domain" description="Fucosyltransferase C-terminal" evidence="12">
    <location>
        <begin position="198"/>
        <end position="352"/>
    </location>
</feature>
<dbReference type="EC" id="2.4.1.-" evidence="11"/>
<reference evidence="14" key="2">
    <citation type="submission" date="2025-08" db="UniProtKB">
        <authorList>
            <consortium name="Ensembl"/>
        </authorList>
    </citation>
    <scope>IDENTIFICATION</scope>
</reference>
<dbReference type="AlphaFoldDB" id="H2YMW6"/>
<dbReference type="PANTHER" id="PTHR11929:SF145">
    <property type="entry name" value="ALPHA-(1,3)-FUCOSYLTRANSFERASE FUT-1"/>
    <property type="match status" value="1"/>
</dbReference>
<dbReference type="eggNOG" id="KOG2619">
    <property type="taxonomic scope" value="Eukaryota"/>
</dbReference>
<comment type="subcellular location">
    <subcellularLocation>
        <location evidence="11">Golgi apparatus</location>
        <location evidence="11">Golgi stack membrane</location>
        <topology evidence="11">Single-pass type II membrane protein</topology>
    </subcellularLocation>
    <subcellularLocation>
        <location evidence="1">Membrane</location>
        <topology evidence="1">Single-pass membrane protein</topology>
    </subcellularLocation>
</comment>
<keyword evidence="15" id="KW-1185">Reference proteome</keyword>
<evidence type="ECO:0000256" key="8">
    <source>
        <dbReference type="ARBA" id="ARBA00022989"/>
    </source>
</evidence>
<keyword evidence="5 11" id="KW-0808">Transferase</keyword>
<evidence type="ECO:0000256" key="9">
    <source>
        <dbReference type="ARBA" id="ARBA00023136"/>
    </source>
</evidence>
<comment type="similarity">
    <text evidence="3 11">Belongs to the glycosyltransferase 10 family.</text>
</comment>
<dbReference type="GO" id="GO:0032580">
    <property type="term" value="C:Golgi cisterna membrane"/>
    <property type="evidence" value="ECO:0007669"/>
    <property type="project" value="UniProtKB-SubCell"/>
</dbReference>
<accession>H2YMW6</accession>
<dbReference type="FunFam" id="3.40.50.11660:FF:000007">
    <property type="entry name" value="alpha-(1,3)-fucosyltransferase 6-like"/>
    <property type="match status" value="1"/>
</dbReference>
<evidence type="ECO:0000256" key="7">
    <source>
        <dbReference type="ARBA" id="ARBA00022968"/>
    </source>
</evidence>
<dbReference type="Pfam" id="PF00852">
    <property type="entry name" value="Glyco_transf_10"/>
    <property type="match status" value="1"/>
</dbReference>
<dbReference type="InterPro" id="IPR038577">
    <property type="entry name" value="GT10-like_C_sf"/>
</dbReference>
<dbReference type="InterPro" id="IPR055270">
    <property type="entry name" value="Glyco_tran_10_C"/>
</dbReference>
<evidence type="ECO:0000259" key="12">
    <source>
        <dbReference type="Pfam" id="PF00852"/>
    </source>
</evidence>
<dbReference type="Gene3D" id="3.40.50.11660">
    <property type="entry name" value="Glycosyl transferase family 10, C-terminal domain"/>
    <property type="match status" value="1"/>
</dbReference>